<dbReference type="Proteomes" id="UP000316621">
    <property type="component" value="Chromosome 6"/>
</dbReference>
<organism evidence="1 2">
    <name type="scientific">Papaver somniferum</name>
    <name type="common">Opium poppy</name>
    <dbReference type="NCBI Taxonomy" id="3469"/>
    <lineage>
        <taxon>Eukaryota</taxon>
        <taxon>Viridiplantae</taxon>
        <taxon>Streptophyta</taxon>
        <taxon>Embryophyta</taxon>
        <taxon>Tracheophyta</taxon>
        <taxon>Spermatophyta</taxon>
        <taxon>Magnoliopsida</taxon>
        <taxon>Ranunculales</taxon>
        <taxon>Papaveraceae</taxon>
        <taxon>Papaveroideae</taxon>
        <taxon>Papaver</taxon>
    </lineage>
</organism>
<gene>
    <name evidence="1" type="ORF">C5167_008273</name>
</gene>
<dbReference type="Gramene" id="RZC64585">
    <property type="protein sequence ID" value="RZC64585"/>
    <property type="gene ID" value="C5167_008273"/>
</dbReference>
<reference evidence="1 2" key="1">
    <citation type="journal article" date="2018" name="Science">
        <title>The opium poppy genome and morphinan production.</title>
        <authorList>
            <person name="Guo L."/>
            <person name="Winzer T."/>
            <person name="Yang X."/>
            <person name="Li Y."/>
            <person name="Ning Z."/>
            <person name="He Z."/>
            <person name="Teodor R."/>
            <person name="Lu Y."/>
            <person name="Bowser T.A."/>
            <person name="Graham I.A."/>
            <person name="Ye K."/>
        </authorList>
    </citation>
    <scope>NUCLEOTIDE SEQUENCE [LARGE SCALE GENOMIC DNA]</scope>
    <source>
        <strain evidence="2">cv. HN1</strain>
        <tissue evidence="1">Leaves</tissue>
    </source>
</reference>
<name>A0A4Y7JXZ6_PAPSO</name>
<dbReference type="AlphaFoldDB" id="A0A4Y7JXZ6"/>
<sequence>EGSYPKAETIEVSWLNKLVVVVQEEFGTYEYARRCTFEYHC</sequence>
<protein>
    <submittedName>
        <fullName evidence="1">Uncharacterized protein</fullName>
    </submittedName>
</protein>
<accession>A0A4Y7JXZ6</accession>
<dbReference type="EMBL" id="CM010720">
    <property type="protein sequence ID" value="RZC64585.1"/>
    <property type="molecule type" value="Genomic_DNA"/>
</dbReference>
<evidence type="ECO:0000313" key="2">
    <source>
        <dbReference type="Proteomes" id="UP000316621"/>
    </source>
</evidence>
<proteinExistence type="predicted"/>
<feature type="non-terminal residue" evidence="1">
    <location>
        <position position="1"/>
    </location>
</feature>
<evidence type="ECO:0000313" key="1">
    <source>
        <dbReference type="EMBL" id="RZC64585.1"/>
    </source>
</evidence>
<keyword evidence="2" id="KW-1185">Reference proteome</keyword>